<name>A0A1G2HXK6_9BACT</name>
<dbReference type="Proteomes" id="UP000179183">
    <property type="component" value="Unassembled WGS sequence"/>
</dbReference>
<dbReference type="InterPro" id="IPR036291">
    <property type="entry name" value="NAD(P)-bd_dom_sf"/>
</dbReference>
<sequence>MKLTIIDQKEHPIYLNDDFLQCFKPEEIVILCVPESKSFDGSILQSISTDTTHLIMRVLDKVDEDNLKKLEKLEYIGITSTGWWDQYFDRDALTKRNIVVTNNPTYARESVAEAVFATLLADRRKLFNLSMGEVTVEVPIGTELAGKTMGIIGLGRIGGRVAEIAHGFNMLIISNAENKQKNVVNVDRETLLRNSDVISLHIPKSAGVIISKHDFQLLKPTATIINSAGSNLIAIEALVDFLNKNENAVYIDLSYPERELFTKLLSCKNAYLYPLFSNQTQEAYINKKKVPIDNLCKFVLGNKEINRVI</sequence>
<dbReference type="InterPro" id="IPR050223">
    <property type="entry name" value="D-isomer_2-hydroxyacid_DH"/>
</dbReference>
<dbReference type="Pfam" id="PF02826">
    <property type="entry name" value="2-Hacid_dh_C"/>
    <property type="match status" value="1"/>
</dbReference>
<accession>A0A1G2HXK6</accession>
<evidence type="ECO:0000256" key="3">
    <source>
        <dbReference type="RuleBase" id="RU003719"/>
    </source>
</evidence>
<dbReference type="GO" id="GO:0016618">
    <property type="term" value="F:hydroxypyruvate reductase [NAD(P)H] activity"/>
    <property type="evidence" value="ECO:0007669"/>
    <property type="project" value="TreeGrafter"/>
</dbReference>
<reference evidence="6 7" key="1">
    <citation type="journal article" date="2016" name="Nat. Commun.">
        <title>Thousands of microbial genomes shed light on interconnected biogeochemical processes in an aquifer system.</title>
        <authorList>
            <person name="Anantharaman K."/>
            <person name="Brown C.T."/>
            <person name="Hug L.A."/>
            <person name="Sharon I."/>
            <person name="Castelle C.J."/>
            <person name="Probst A.J."/>
            <person name="Thomas B.C."/>
            <person name="Singh A."/>
            <person name="Wilkins M.J."/>
            <person name="Karaoz U."/>
            <person name="Brodie E.L."/>
            <person name="Williams K.H."/>
            <person name="Hubbard S.S."/>
            <person name="Banfield J.F."/>
        </authorList>
    </citation>
    <scope>NUCLEOTIDE SEQUENCE [LARGE SCALE GENOMIC DNA]</scope>
</reference>
<evidence type="ECO:0000313" key="7">
    <source>
        <dbReference type="Proteomes" id="UP000179183"/>
    </source>
</evidence>
<feature type="domain" description="D-isomer specific 2-hydroxyacid dehydrogenase NAD-binding" evidence="5">
    <location>
        <begin position="139"/>
        <end position="274"/>
    </location>
</feature>
<dbReference type="SUPFAM" id="SSF51735">
    <property type="entry name" value="NAD(P)-binding Rossmann-fold domains"/>
    <property type="match status" value="1"/>
</dbReference>
<dbReference type="GO" id="GO:0030267">
    <property type="term" value="F:glyoxylate reductase (NADPH) activity"/>
    <property type="evidence" value="ECO:0007669"/>
    <property type="project" value="TreeGrafter"/>
</dbReference>
<dbReference type="Gene3D" id="3.40.50.720">
    <property type="entry name" value="NAD(P)-binding Rossmann-like Domain"/>
    <property type="match status" value="2"/>
</dbReference>
<dbReference type="InterPro" id="IPR006139">
    <property type="entry name" value="D-isomer_2_OHA_DH_cat_dom"/>
</dbReference>
<proteinExistence type="inferred from homology"/>
<evidence type="ECO:0000313" key="6">
    <source>
        <dbReference type="EMBL" id="OGZ67284.1"/>
    </source>
</evidence>
<gene>
    <name evidence="6" type="ORF">A3D34_00760</name>
</gene>
<dbReference type="GO" id="GO:0051287">
    <property type="term" value="F:NAD binding"/>
    <property type="evidence" value="ECO:0007669"/>
    <property type="project" value="InterPro"/>
</dbReference>
<evidence type="ECO:0000256" key="1">
    <source>
        <dbReference type="ARBA" id="ARBA00005854"/>
    </source>
</evidence>
<evidence type="ECO:0000256" key="2">
    <source>
        <dbReference type="ARBA" id="ARBA00023002"/>
    </source>
</evidence>
<organism evidence="6 7">
    <name type="scientific">Candidatus Staskawiczbacteria bacterium RIFCSPHIGHO2_02_FULL_33_16</name>
    <dbReference type="NCBI Taxonomy" id="1802204"/>
    <lineage>
        <taxon>Bacteria</taxon>
        <taxon>Candidatus Staskawicziibacteriota</taxon>
    </lineage>
</organism>
<protein>
    <recommendedName>
        <fullName evidence="8">D-isomer specific 2-hydroxyacid dehydrogenase NAD-binding domain-containing protein</fullName>
    </recommendedName>
</protein>
<dbReference type="PANTHER" id="PTHR10996">
    <property type="entry name" value="2-HYDROXYACID DEHYDROGENASE-RELATED"/>
    <property type="match status" value="1"/>
</dbReference>
<comment type="similarity">
    <text evidence="1 3">Belongs to the D-isomer specific 2-hydroxyacid dehydrogenase family.</text>
</comment>
<dbReference type="GO" id="GO:0005829">
    <property type="term" value="C:cytosol"/>
    <property type="evidence" value="ECO:0007669"/>
    <property type="project" value="TreeGrafter"/>
</dbReference>
<keyword evidence="2 3" id="KW-0560">Oxidoreductase</keyword>
<dbReference type="EMBL" id="MHOQ01000008">
    <property type="protein sequence ID" value="OGZ67284.1"/>
    <property type="molecule type" value="Genomic_DNA"/>
</dbReference>
<evidence type="ECO:0000259" key="5">
    <source>
        <dbReference type="Pfam" id="PF02826"/>
    </source>
</evidence>
<evidence type="ECO:0008006" key="8">
    <source>
        <dbReference type="Google" id="ProtNLM"/>
    </source>
</evidence>
<dbReference type="AlphaFoldDB" id="A0A1G2HXK6"/>
<comment type="caution">
    <text evidence="6">The sequence shown here is derived from an EMBL/GenBank/DDBJ whole genome shotgun (WGS) entry which is preliminary data.</text>
</comment>
<feature type="domain" description="D-isomer specific 2-hydroxyacid dehydrogenase catalytic" evidence="4">
    <location>
        <begin position="49"/>
        <end position="308"/>
    </location>
</feature>
<dbReference type="PANTHER" id="PTHR10996:SF257">
    <property type="entry name" value="GLYOXYLATE REDUCTASE 1"/>
    <property type="match status" value="1"/>
</dbReference>
<dbReference type="Pfam" id="PF00389">
    <property type="entry name" value="2-Hacid_dh"/>
    <property type="match status" value="1"/>
</dbReference>
<evidence type="ECO:0000259" key="4">
    <source>
        <dbReference type="Pfam" id="PF00389"/>
    </source>
</evidence>
<dbReference type="InterPro" id="IPR006140">
    <property type="entry name" value="D-isomer_DH_NAD-bd"/>
</dbReference>
<dbReference type="SUPFAM" id="SSF52283">
    <property type="entry name" value="Formate/glycerate dehydrogenase catalytic domain-like"/>
    <property type="match status" value="1"/>
</dbReference>